<dbReference type="Pfam" id="PF01171">
    <property type="entry name" value="ATP_bind_3"/>
    <property type="match status" value="1"/>
</dbReference>
<comment type="caution">
    <text evidence="10">The sequence shown here is derived from an EMBL/GenBank/DDBJ whole genome shotgun (WGS) entry which is preliminary data.</text>
</comment>
<dbReference type="InterPro" id="IPR014729">
    <property type="entry name" value="Rossmann-like_a/b/a_fold"/>
</dbReference>
<dbReference type="EMBL" id="MCHY01000009">
    <property type="protein sequence ID" value="RKD22785.1"/>
    <property type="molecule type" value="Genomic_DNA"/>
</dbReference>
<dbReference type="RefSeq" id="WP_120190267.1">
    <property type="nucleotide sequence ID" value="NZ_MCHY01000009.1"/>
</dbReference>
<evidence type="ECO:0000313" key="10">
    <source>
        <dbReference type="EMBL" id="RKD22785.1"/>
    </source>
</evidence>
<dbReference type="Gene3D" id="3.30.465.60">
    <property type="match status" value="1"/>
</dbReference>
<dbReference type="InterPro" id="IPR012795">
    <property type="entry name" value="tRNA_Ile_lys_synt_N"/>
</dbReference>
<dbReference type="CDD" id="cd01992">
    <property type="entry name" value="TilS_N"/>
    <property type="match status" value="1"/>
</dbReference>
<keyword evidence="5 8" id="KW-0547">Nucleotide-binding</keyword>
<keyword evidence="2 8" id="KW-0963">Cytoplasm</keyword>
<dbReference type="Gene3D" id="3.40.50.620">
    <property type="entry name" value="HUPs"/>
    <property type="match status" value="1"/>
</dbReference>
<evidence type="ECO:0000256" key="8">
    <source>
        <dbReference type="HAMAP-Rule" id="MF_01161"/>
    </source>
</evidence>
<dbReference type="InterPro" id="IPR011063">
    <property type="entry name" value="TilS/TtcA_N"/>
</dbReference>
<dbReference type="EC" id="6.3.4.19" evidence="8"/>
<dbReference type="InterPro" id="IPR020825">
    <property type="entry name" value="Phe-tRNA_synthase-like_B3/B4"/>
</dbReference>
<dbReference type="Proteomes" id="UP000284219">
    <property type="component" value="Unassembled WGS sequence"/>
</dbReference>
<dbReference type="GO" id="GO:0005737">
    <property type="term" value="C:cytoplasm"/>
    <property type="evidence" value="ECO:0007669"/>
    <property type="project" value="UniProtKB-SubCell"/>
</dbReference>
<dbReference type="SUPFAM" id="SSF52402">
    <property type="entry name" value="Adenine nucleotide alpha hydrolases-like"/>
    <property type="match status" value="1"/>
</dbReference>
<dbReference type="HAMAP" id="MF_01161">
    <property type="entry name" value="tRNA_Ile_lys_synt"/>
    <property type="match status" value="1"/>
</dbReference>
<dbReference type="InterPro" id="IPR012094">
    <property type="entry name" value="tRNA_Ile_lys_synt"/>
</dbReference>
<comment type="catalytic activity">
    <reaction evidence="7 8">
        <text>cytidine(34) in tRNA(Ile2) + L-lysine + ATP = lysidine(34) in tRNA(Ile2) + AMP + diphosphate + H(+)</text>
        <dbReference type="Rhea" id="RHEA:43744"/>
        <dbReference type="Rhea" id="RHEA-COMP:10625"/>
        <dbReference type="Rhea" id="RHEA-COMP:10670"/>
        <dbReference type="ChEBI" id="CHEBI:15378"/>
        <dbReference type="ChEBI" id="CHEBI:30616"/>
        <dbReference type="ChEBI" id="CHEBI:32551"/>
        <dbReference type="ChEBI" id="CHEBI:33019"/>
        <dbReference type="ChEBI" id="CHEBI:82748"/>
        <dbReference type="ChEBI" id="CHEBI:83665"/>
        <dbReference type="ChEBI" id="CHEBI:456215"/>
        <dbReference type="EC" id="6.3.4.19"/>
    </reaction>
</comment>
<dbReference type="GO" id="GO:0005524">
    <property type="term" value="F:ATP binding"/>
    <property type="evidence" value="ECO:0007669"/>
    <property type="project" value="UniProtKB-UniRule"/>
</dbReference>
<dbReference type="SMART" id="SM00977">
    <property type="entry name" value="TilS_C"/>
    <property type="match status" value="1"/>
</dbReference>
<feature type="binding site" evidence="8">
    <location>
        <begin position="27"/>
        <end position="32"/>
    </location>
    <ligand>
        <name>ATP</name>
        <dbReference type="ChEBI" id="CHEBI:30616"/>
    </ligand>
</feature>
<gene>
    <name evidence="8" type="primary">tilS</name>
    <name evidence="10" type="ORF">BEP19_11090</name>
</gene>
<dbReference type="GO" id="GO:0032267">
    <property type="term" value="F:tRNA(Ile)-lysidine synthase activity"/>
    <property type="evidence" value="ECO:0007669"/>
    <property type="project" value="UniProtKB-EC"/>
</dbReference>
<protein>
    <recommendedName>
        <fullName evidence="8">tRNA(Ile)-lysidine synthase</fullName>
        <ecNumber evidence="8">6.3.4.19</ecNumber>
    </recommendedName>
    <alternativeName>
        <fullName evidence="8">tRNA(Ile)-2-lysyl-cytidine synthase</fullName>
    </alternativeName>
    <alternativeName>
        <fullName evidence="8">tRNA(Ile)-lysidine synthetase</fullName>
    </alternativeName>
</protein>
<keyword evidence="11" id="KW-1185">Reference proteome</keyword>
<dbReference type="PANTHER" id="PTHR43033">
    <property type="entry name" value="TRNA(ILE)-LYSIDINE SYNTHASE-RELATED"/>
    <property type="match status" value="1"/>
</dbReference>
<evidence type="ECO:0000256" key="2">
    <source>
        <dbReference type="ARBA" id="ARBA00022490"/>
    </source>
</evidence>
<dbReference type="Pfam" id="PF11734">
    <property type="entry name" value="TilS_C"/>
    <property type="match status" value="1"/>
</dbReference>
<evidence type="ECO:0000256" key="7">
    <source>
        <dbReference type="ARBA" id="ARBA00048539"/>
    </source>
</evidence>
<evidence type="ECO:0000256" key="1">
    <source>
        <dbReference type="ARBA" id="ARBA00004496"/>
    </source>
</evidence>
<organism evidence="10 11">
    <name type="scientific">Ammoniphilus oxalaticus</name>
    <dbReference type="NCBI Taxonomy" id="66863"/>
    <lineage>
        <taxon>Bacteria</taxon>
        <taxon>Bacillati</taxon>
        <taxon>Bacillota</taxon>
        <taxon>Bacilli</taxon>
        <taxon>Bacillales</taxon>
        <taxon>Paenibacillaceae</taxon>
        <taxon>Aneurinibacillus group</taxon>
        <taxon>Ammoniphilus</taxon>
    </lineage>
</organism>
<reference evidence="10 11" key="1">
    <citation type="submission" date="2016-08" db="EMBL/GenBank/DDBJ databases">
        <title>Novel Firmicute Genomes.</title>
        <authorList>
            <person name="Poppleton D.I."/>
            <person name="Gribaldo S."/>
        </authorList>
    </citation>
    <scope>NUCLEOTIDE SEQUENCE [LARGE SCALE GENOMIC DNA]</scope>
    <source>
        <strain evidence="10 11">RAOx-1</strain>
    </source>
</reference>
<name>A0A419SGB1_9BACL</name>
<dbReference type="PANTHER" id="PTHR43033:SF1">
    <property type="entry name" value="TRNA(ILE)-LYSIDINE SYNTHASE-RELATED"/>
    <property type="match status" value="1"/>
</dbReference>
<comment type="similarity">
    <text evidence="8">Belongs to the tRNA(Ile)-lysidine synthase family.</text>
</comment>
<evidence type="ECO:0000313" key="11">
    <source>
        <dbReference type="Proteomes" id="UP000284219"/>
    </source>
</evidence>
<comment type="subcellular location">
    <subcellularLocation>
        <location evidence="1 8">Cytoplasm</location>
    </subcellularLocation>
</comment>
<comment type="function">
    <text evidence="8">Ligates lysine onto the cytidine present at position 34 of the AUA codon-specific tRNA(Ile) that contains the anticodon CAU, in an ATP-dependent manner. Cytidine is converted to lysidine, thus changing the amino acid specificity of the tRNA from methionine to isoleucine.</text>
</comment>
<dbReference type="SUPFAM" id="SSF82829">
    <property type="entry name" value="MesJ substrate recognition domain-like"/>
    <property type="match status" value="1"/>
</dbReference>
<comment type="domain">
    <text evidence="8">The N-terminal region contains the highly conserved SGGXDS motif, predicted to be a P-loop motif involved in ATP binding.</text>
</comment>
<keyword evidence="3 8" id="KW-0436">Ligase</keyword>
<dbReference type="OrthoDB" id="9807403at2"/>
<feature type="domain" description="Lysidine-tRNA(Ile) synthetase C-terminal" evidence="9">
    <location>
        <begin position="391"/>
        <end position="463"/>
    </location>
</feature>
<evidence type="ECO:0000256" key="5">
    <source>
        <dbReference type="ARBA" id="ARBA00022741"/>
    </source>
</evidence>
<evidence type="ECO:0000259" key="9">
    <source>
        <dbReference type="SMART" id="SM00977"/>
    </source>
</evidence>
<evidence type="ECO:0000256" key="4">
    <source>
        <dbReference type="ARBA" id="ARBA00022694"/>
    </source>
</evidence>
<evidence type="ECO:0000256" key="6">
    <source>
        <dbReference type="ARBA" id="ARBA00022840"/>
    </source>
</evidence>
<dbReference type="SUPFAM" id="SSF56037">
    <property type="entry name" value="PheT/TilS domain"/>
    <property type="match status" value="1"/>
</dbReference>
<dbReference type="AlphaFoldDB" id="A0A419SGB1"/>
<dbReference type="NCBIfam" id="TIGR02433">
    <property type="entry name" value="lysidine_TilS_C"/>
    <property type="match status" value="1"/>
</dbReference>
<sequence length="478" mass="54392">MLFNKLIQSIERQALFQAGDRILVGVSGGVDSMALLDILRRLSKKNDWSIYAAHLNHCFRGEESRQDAAYVARICEQWSIPCKIGETDVPKMIRDKKMNTQTASRIARYDFFRSVANVWRIDKLALAHHANDQAETVLMRVLRGTGIEGLAGIPISRQEAGFQITRPLLSVNKEDLIAYCNQRGIKPRVDSSNEKTTYHRNFLRLEVIPWLEQTVNPSLQTALIQLSEIAEQENNLLDVLASETCQQMITQRGETKVVIKRKLFLNSHLALQRRMVKLIFTYLDANQANIGFIHIDRICEWVEQGRVSSRLELPNGALVRREYDQIIFTLSSLSIPTDSLFSYKMDVPGSVYIHEAKLWVVAEMVDQAVVGMDSLNEEVAMFDADEIKGPLILRNRRKGDRISLLGMKGRKRVKDLLIDQKIPLAKRDQIPILADEAGILWLAGVRRSDRALITEHTKRSLVIRLEKERSTTGGNHAE</sequence>
<evidence type="ECO:0000256" key="3">
    <source>
        <dbReference type="ARBA" id="ARBA00022598"/>
    </source>
</evidence>
<accession>A0A419SGB1</accession>
<dbReference type="NCBIfam" id="TIGR02432">
    <property type="entry name" value="lysidine_TilS_N"/>
    <property type="match status" value="1"/>
</dbReference>
<keyword evidence="6 8" id="KW-0067">ATP-binding</keyword>
<keyword evidence="4 8" id="KW-0819">tRNA processing</keyword>
<dbReference type="InterPro" id="IPR012796">
    <property type="entry name" value="Lysidine-tRNA-synth_C"/>
</dbReference>
<proteinExistence type="inferred from homology"/>
<dbReference type="Gene3D" id="3.50.40.10">
    <property type="entry name" value="Phenylalanyl-trna Synthetase, Chain B, domain 3"/>
    <property type="match status" value="1"/>
</dbReference>
<dbReference type="GO" id="GO:0006400">
    <property type="term" value="P:tRNA modification"/>
    <property type="evidence" value="ECO:0007669"/>
    <property type="project" value="UniProtKB-UniRule"/>
</dbReference>